<comment type="similarity">
    <text evidence="1">Belongs to the group II decarboxylase family.</text>
</comment>
<keyword evidence="2" id="KW-0210">Decarboxylase</keyword>
<comment type="caution">
    <text evidence="3">The sequence shown here is derived from an EMBL/GenBank/DDBJ whole genome shotgun (WGS) entry which is preliminary data.</text>
</comment>
<evidence type="ECO:0000256" key="2">
    <source>
        <dbReference type="ARBA" id="ARBA00022793"/>
    </source>
</evidence>
<dbReference type="Proteomes" id="UP000821853">
    <property type="component" value="Chromosome 2"/>
</dbReference>
<keyword evidence="4" id="KW-1185">Reference proteome</keyword>
<organism evidence="3 4">
    <name type="scientific">Haemaphysalis longicornis</name>
    <name type="common">Bush tick</name>
    <dbReference type="NCBI Taxonomy" id="44386"/>
    <lineage>
        <taxon>Eukaryota</taxon>
        <taxon>Metazoa</taxon>
        <taxon>Ecdysozoa</taxon>
        <taxon>Arthropoda</taxon>
        <taxon>Chelicerata</taxon>
        <taxon>Arachnida</taxon>
        <taxon>Acari</taxon>
        <taxon>Parasitiformes</taxon>
        <taxon>Ixodida</taxon>
        <taxon>Ixodoidea</taxon>
        <taxon>Ixodidae</taxon>
        <taxon>Haemaphysalinae</taxon>
        <taxon>Haemaphysalis</taxon>
    </lineage>
</organism>
<keyword evidence="2" id="KW-0456">Lyase</keyword>
<dbReference type="InterPro" id="IPR015424">
    <property type="entry name" value="PyrdxlP-dep_Trfase"/>
</dbReference>
<evidence type="ECO:0000256" key="1">
    <source>
        <dbReference type="ARBA" id="ARBA00009533"/>
    </source>
</evidence>
<dbReference type="EMBL" id="JABSTR010000004">
    <property type="protein sequence ID" value="KAH9367946.1"/>
    <property type="molecule type" value="Genomic_DNA"/>
</dbReference>
<dbReference type="SUPFAM" id="SSF53383">
    <property type="entry name" value="PLP-dependent transferases"/>
    <property type="match status" value="1"/>
</dbReference>
<dbReference type="AlphaFoldDB" id="A0A9J6FXG5"/>
<gene>
    <name evidence="3" type="ORF">HPB48_014562</name>
</gene>
<dbReference type="GO" id="GO:0005737">
    <property type="term" value="C:cytoplasm"/>
    <property type="evidence" value="ECO:0007669"/>
    <property type="project" value="TreeGrafter"/>
</dbReference>
<name>A0A9J6FXG5_HAELO</name>
<dbReference type="GO" id="GO:0004351">
    <property type="term" value="F:glutamate decarboxylase activity"/>
    <property type="evidence" value="ECO:0007669"/>
    <property type="project" value="TreeGrafter"/>
</dbReference>
<proteinExistence type="inferred from homology"/>
<sequence length="235" mass="25977">MAGVESDALKEVTFKLGARALPLTSVLRAASTAKRVHETHCPVLRLAASIPSFGPGRGPGFAFDVTVRLRDLAGCLGNDHQPPPPPTTPAIMAAPNKTDVSALRYTGQSLLPSPYIPTSLPSPPFASVSSDLFPFTDEPTATREFLQRVFDILWAYVDKQQDRKSKILDFHMPEQLMQIIDLDLPEEPQPLRRVLNDCGEALKYQVRTDNERLWDAHALTIALQKRRKATSQIIA</sequence>
<evidence type="ECO:0000313" key="3">
    <source>
        <dbReference type="EMBL" id="KAH9367946.1"/>
    </source>
</evidence>
<reference evidence="3 4" key="1">
    <citation type="journal article" date="2020" name="Cell">
        <title>Large-Scale Comparative Analyses of Tick Genomes Elucidate Their Genetic Diversity and Vector Capacities.</title>
        <authorList>
            <consortium name="Tick Genome and Microbiome Consortium (TIGMIC)"/>
            <person name="Jia N."/>
            <person name="Wang J."/>
            <person name="Shi W."/>
            <person name="Du L."/>
            <person name="Sun Y."/>
            <person name="Zhan W."/>
            <person name="Jiang J.F."/>
            <person name="Wang Q."/>
            <person name="Zhang B."/>
            <person name="Ji P."/>
            <person name="Bell-Sakyi L."/>
            <person name="Cui X.M."/>
            <person name="Yuan T.T."/>
            <person name="Jiang B.G."/>
            <person name="Yang W.F."/>
            <person name="Lam T.T."/>
            <person name="Chang Q.C."/>
            <person name="Ding S.J."/>
            <person name="Wang X.J."/>
            <person name="Zhu J.G."/>
            <person name="Ruan X.D."/>
            <person name="Zhao L."/>
            <person name="Wei J.T."/>
            <person name="Ye R.Z."/>
            <person name="Que T.C."/>
            <person name="Du C.H."/>
            <person name="Zhou Y.H."/>
            <person name="Cheng J.X."/>
            <person name="Dai P.F."/>
            <person name="Guo W.B."/>
            <person name="Han X.H."/>
            <person name="Huang E.J."/>
            <person name="Li L.F."/>
            <person name="Wei W."/>
            <person name="Gao Y.C."/>
            <person name="Liu J.Z."/>
            <person name="Shao H.Z."/>
            <person name="Wang X."/>
            <person name="Wang C.C."/>
            <person name="Yang T.C."/>
            <person name="Huo Q.B."/>
            <person name="Li W."/>
            <person name="Chen H.Y."/>
            <person name="Chen S.E."/>
            <person name="Zhou L.G."/>
            <person name="Ni X.B."/>
            <person name="Tian J.H."/>
            <person name="Sheng Y."/>
            <person name="Liu T."/>
            <person name="Pan Y.S."/>
            <person name="Xia L.Y."/>
            <person name="Li J."/>
            <person name="Zhao F."/>
            <person name="Cao W.C."/>
        </authorList>
    </citation>
    <scope>NUCLEOTIDE SEQUENCE [LARGE SCALE GENOMIC DNA]</scope>
    <source>
        <strain evidence="3">HaeL-2018</strain>
    </source>
</reference>
<protein>
    <submittedName>
        <fullName evidence="3">Uncharacterized protein</fullName>
    </submittedName>
</protein>
<evidence type="ECO:0000313" key="4">
    <source>
        <dbReference type="Proteomes" id="UP000821853"/>
    </source>
</evidence>
<dbReference type="GO" id="GO:0009449">
    <property type="term" value="P:gamma-aminobutyric acid biosynthetic process"/>
    <property type="evidence" value="ECO:0007669"/>
    <property type="project" value="TreeGrafter"/>
</dbReference>
<dbReference type="OrthoDB" id="392571at2759"/>
<dbReference type="VEuPathDB" id="VectorBase:HLOH_064490"/>
<dbReference type="Gene3D" id="3.90.1150.170">
    <property type="match status" value="1"/>
</dbReference>
<dbReference type="PANTHER" id="PTHR45677:SF10">
    <property type="entry name" value="GLUTAMATE DECARBOXYLASE"/>
    <property type="match status" value="1"/>
</dbReference>
<dbReference type="PANTHER" id="PTHR45677">
    <property type="entry name" value="GLUTAMATE DECARBOXYLASE-RELATED"/>
    <property type="match status" value="1"/>
</dbReference>
<accession>A0A9J6FXG5</accession>